<name>A0A1I0RV17_9BACT</name>
<dbReference type="CDD" id="cd17574">
    <property type="entry name" value="REC_OmpR"/>
    <property type="match status" value="1"/>
</dbReference>
<accession>A0A1I0RV17</accession>
<dbReference type="OrthoDB" id="9790442at2"/>
<dbReference type="GO" id="GO:0032993">
    <property type="term" value="C:protein-DNA complex"/>
    <property type="evidence" value="ECO:0007669"/>
    <property type="project" value="TreeGrafter"/>
</dbReference>
<organism evidence="8 9">
    <name type="scientific">Chitinophaga arvensicola</name>
    <dbReference type="NCBI Taxonomy" id="29529"/>
    <lineage>
        <taxon>Bacteria</taxon>
        <taxon>Pseudomonadati</taxon>
        <taxon>Bacteroidota</taxon>
        <taxon>Chitinophagia</taxon>
        <taxon>Chitinophagales</taxon>
        <taxon>Chitinophagaceae</taxon>
        <taxon>Chitinophaga</taxon>
    </lineage>
</organism>
<keyword evidence="2" id="KW-0902">Two-component regulatory system</keyword>
<evidence type="ECO:0000313" key="9">
    <source>
        <dbReference type="Proteomes" id="UP000199310"/>
    </source>
</evidence>
<dbReference type="GO" id="GO:0005829">
    <property type="term" value="C:cytosol"/>
    <property type="evidence" value="ECO:0007669"/>
    <property type="project" value="TreeGrafter"/>
</dbReference>
<dbReference type="SUPFAM" id="SSF52172">
    <property type="entry name" value="CheY-like"/>
    <property type="match status" value="1"/>
</dbReference>
<dbReference type="InterPro" id="IPR001789">
    <property type="entry name" value="Sig_transdc_resp-reg_receiver"/>
</dbReference>
<dbReference type="SMART" id="SM00862">
    <property type="entry name" value="Trans_reg_C"/>
    <property type="match status" value="1"/>
</dbReference>
<dbReference type="AlphaFoldDB" id="A0A1I0RV17"/>
<dbReference type="RefSeq" id="WP_089896682.1">
    <property type="nucleotide sequence ID" value="NZ_FOJG01000001.1"/>
</dbReference>
<protein>
    <submittedName>
        <fullName evidence="8">DNA-binding response regulator, OmpR family, contains REC and winged-helix (WHTH) domain</fullName>
    </submittedName>
</protein>
<dbReference type="InterPro" id="IPR036388">
    <property type="entry name" value="WH-like_DNA-bd_sf"/>
</dbReference>
<feature type="domain" description="Response regulatory" evidence="6">
    <location>
        <begin position="4"/>
        <end position="120"/>
    </location>
</feature>
<dbReference type="CDD" id="cd00383">
    <property type="entry name" value="trans_reg_C"/>
    <property type="match status" value="1"/>
</dbReference>
<evidence type="ECO:0000256" key="4">
    <source>
        <dbReference type="PROSITE-ProRule" id="PRU00169"/>
    </source>
</evidence>
<dbReference type="STRING" id="29529.SAMN04488122_3448"/>
<dbReference type="GO" id="GO:0000156">
    <property type="term" value="F:phosphorelay response regulator activity"/>
    <property type="evidence" value="ECO:0007669"/>
    <property type="project" value="TreeGrafter"/>
</dbReference>
<dbReference type="GO" id="GO:0000976">
    <property type="term" value="F:transcription cis-regulatory region binding"/>
    <property type="evidence" value="ECO:0007669"/>
    <property type="project" value="TreeGrafter"/>
</dbReference>
<evidence type="ECO:0000256" key="1">
    <source>
        <dbReference type="ARBA" id="ARBA00022553"/>
    </source>
</evidence>
<dbReference type="InterPro" id="IPR011006">
    <property type="entry name" value="CheY-like_superfamily"/>
</dbReference>
<evidence type="ECO:0000256" key="5">
    <source>
        <dbReference type="PROSITE-ProRule" id="PRU01091"/>
    </source>
</evidence>
<keyword evidence="9" id="KW-1185">Reference proteome</keyword>
<dbReference type="Gene3D" id="3.40.50.2300">
    <property type="match status" value="1"/>
</dbReference>
<feature type="domain" description="OmpR/PhoB-type" evidence="7">
    <location>
        <begin position="131"/>
        <end position="229"/>
    </location>
</feature>
<evidence type="ECO:0000313" key="8">
    <source>
        <dbReference type="EMBL" id="SEW45317.1"/>
    </source>
</evidence>
<dbReference type="GO" id="GO:0006355">
    <property type="term" value="P:regulation of DNA-templated transcription"/>
    <property type="evidence" value="ECO:0007669"/>
    <property type="project" value="InterPro"/>
</dbReference>
<evidence type="ECO:0000256" key="3">
    <source>
        <dbReference type="ARBA" id="ARBA00023125"/>
    </source>
</evidence>
<dbReference type="PROSITE" id="PS51755">
    <property type="entry name" value="OMPR_PHOB"/>
    <property type="match status" value="1"/>
</dbReference>
<keyword evidence="3 5" id="KW-0238">DNA-binding</keyword>
<evidence type="ECO:0000259" key="7">
    <source>
        <dbReference type="PROSITE" id="PS51755"/>
    </source>
</evidence>
<evidence type="ECO:0000259" key="6">
    <source>
        <dbReference type="PROSITE" id="PS50110"/>
    </source>
</evidence>
<dbReference type="PANTHER" id="PTHR48111">
    <property type="entry name" value="REGULATOR OF RPOS"/>
    <property type="match status" value="1"/>
</dbReference>
<evidence type="ECO:0000256" key="2">
    <source>
        <dbReference type="ARBA" id="ARBA00023012"/>
    </source>
</evidence>
<dbReference type="InterPro" id="IPR001867">
    <property type="entry name" value="OmpR/PhoB-type_DNA-bd"/>
</dbReference>
<dbReference type="Proteomes" id="UP000199310">
    <property type="component" value="Unassembled WGS sequence"/>
</dbReference>
<proteinExistence type="predicted"/>
<dbReference type="SMART" id="SM00448">
    <property type="entry name" value="REC"/>
    <property type="match status" value="1"/>
</dbReference>
<dbReference type="InterPro" id="IPR039420">
    <property type="entry name" value="WalR-like"/>
</dbReference>
<dbReference type="Pfam" id="PF00072">
    <property type="entry name" value="Response_reg"/>
    <property type="match status" value="1"/>
</dbReference>
<comment type="caution">
    <text evidence="4">Lacks conserved residue(s) required for the propagation of feature annotation.</text>
</comment>
<reference evidence="9" key="1">
    <citation type="submission" date="2016-10" db="EMBL/GenBank/DDBJ databases">
        <authorList>
            <person name="Varghese N."/>
            <person name="Submissions S."/>
        </authorList>
    </citation>
    <scope>NUCLEOTIDE SEQUENCE [LARGE SCALE GENOMIC DNA]</scope>
    <source>
        <strain evidence="9">DSM 3695</strain>
    </source>
</reference>
<gene>
    <name evidence="8" type="ORF">SAMN04488122_3448</name>
</gene>
<dbReference type="PROSITE" id="PS50110">
    <property type="entry name" value="RESPONSE_REGULATORY"/>
    <property type="match status" value="1"/>
</dbReference>
<sequence>MEAKILLVEDDVDLGNLIRQCFEINDFQVDVVADGREAYELMDKNPGHYNLLLIEASLPGMDGFELAEKIKDMGCDTCFVLFTQCGSKGDRIRGLKIGATDCISKPIDVDELILRSYNIIRRLSTRFLFDRNVIQCGDVRLNSVSMMLYVGSRVEMRVSASESVLLNFLLSNENRLVTRREILGHFQKNSHPFSGRSMDVFIFRLRKRLEASRFVRIDSVYGRGFILSVRDR</sequence>
<dbReference type="PANTHER" id="PTHR48111:SF40">
    <property type="entry name" value="PHOSPHATE REGULON TRANSCRIPTIONAL REGULATORY PROTEIN PHOB"/>
    <property type="match status" value="1"/>
</dbReference>
<dbReference type="EMBL" id="FOJG01000001">
    <property type="protein sequence ID" value="SEW45317.1"/>
    <property type="molecule type" value="Genomic_DNA"/>
</dbReference>
<dbReference type="Pfam" id="PF00486">
    <property type="entry name" value="Trans_reg_C"/>
    <property type="match status" value="1"/>
</dbReference>
<keyword evidence="1" id="KW-0597">Phosphoprotein</keyword>
<dbReference type="Gene3D" id="1.10.10.10">
    <property type="entry name" value="Winged helix-like DNA-binding domain superfamily/Winged helix DNA-binding domain"/>
    <property type="match status" value="1"/>
</dbReference>
<feature type="DNA-binding region" description="OmpR/PhoB-type" evidence="5">
    <location>
        <begin position="131"/>
        <end position="229"/>
    </location>
</feature>